<evidence type="ECO:0000313" key="4">
    <source>
        <dbReference type="Proteomes" id="UP000187609"/>
    </source>
</evidence>
<keyword evidence="2" id="KW-0812">Transmembrane</keyword>
<protein>
    <submittedName>
        <fullName evidence="3">Uncharacterized protein</fullName>
    </submittedName>
</protein>
<evidence type="ECO:0000313" key="3">
    <source>
        <dbReference type="EMBL" id="OIT37232.1"/>
    </source>
</evidence>
<feature type="region of interest" description="Disordered" evidence="1">
    <location>
        <begin position="1"/>
        <end position="21"/>
    </location>
</feature>
<keyword evidence="4" id="KW-1185">Reference proteome</keyword>
<reference evidence="3" key="1">
    <citation type="submission" date="2016-11" db="EMBL/GenBank/DDBJ databases">
        <title>The genome of Nicotiana attenuata.</title>
        <authorList>
            <person name="Xu S."/>
            <person name="Brockmoeller T."/>
            <person name="Gaquerel E."/>
            <person name="Navarro A."/>
            <person name="Kuhl H."/>
            <person name="Gase K."/>
            <person name="Ling Z."/>
            <person name="Zhou W."/>
            <person name="Kreitzer C."/>
            <person name="Stanke M."/>
            <person name="Tang H."/>
            <person name="Lyons E."/>
            <person name="Pandey P."/>
            <person name="Pandey S.P."/>
            <person name="Timmermann B."/>
            <person name="Baldwin I.T."/>
        </authorList>
    </citation>
    <scope>NUCLEOTIDE SEQUENCE [LARGE SCALE GENOMIC DNA]</scope>
    <source>
        <strain evidence="3">UT</strain>
    </source>
</reference>
<keyword evidence="2" id="KW-0472">Membrane</keyword>
<accession>A0A314L6N2</accession>
<dbReference type="Gramene" id="OIT37232">
    <property type="protein sequence ID" value="OIT37232"/>
    <property type="gene ID" value="A4A49_13992"/>
</dbReference>
<dbReference type="Proteomes" id="UP000187609">
    <property type="component" value="Unassembled WGS sequence"/>
</dbReference>
<organism evidence="3 4">
    <name type="scientific">Nicotiana attenuata</name>
    <name type="common">Coyote tobacco</name>
    <dbReference type="NCBI Taxonomy" id="49451"/>
    <lineage>
        <taxon>Eukaryota</taxon>
        <taxon>Viridiplantae</taxon>
        <taxon>Streptophyta</taxon>
        <taxon>Embryophyta</taxon>
        <taxon>Tracheophyta</taxon>
        <taxon>Spermatophyta</taxon>
        <taxon>Magnoliopsida</taxon>
        <taxon>eudicotyledons</taxon>
        <taxon>Gunneridae</taxon>
        <taxon>Pentapetalae</taxon>
        <taxon>asterids</taxon>
        <taxon>lamiids</taxon>
        <taxon>Solanales</taxon>
        <taxon>Solanaceae</taxon>
        <taxon>Nicotianoideae</taxon>
        <taxon>Nicotianeae</taxon>
        <taxon>Nicotiana</taxon>
    </lineage>
</organism>
<name>A0A314L6N2_NICAT</name>
<sequence>MPRTKFEPTDGEAENRINRLDRSEMEVRGEGSFTVEKMKLEIGVKEMMTGESGVSMGVLRLKLFSLFLLFPFFSPSGVILWCYAM</sequence>
<feature type="transmembrane region" description="Helical" evidence="2">
    <location>
        <begin position="63"/>
        <end position="84"/>
    </location>
</feature>
<proteinExistence type="predicted"/>
<dbReference type="AlphaFoldDB" id="A0A314L6N2"/>
<evidence type="ECO:0000256" key="1">
    <source>
        <dbReference type="SAM" id="MobiDB-lite"/>
    </source>
</evidence>
<gene>
    <name evidence="3" type="ORF">A4A49_13992</name>
</gene>
<evidence type="ECO:0000256" key="2">
    <source>
        <dbReference type="SAM" id="Phobius"/>
    </source>
</evidence>
<dbReference type="EMBL" id="MJEQ01000336">
    <property type="protein sequence ID" value="OIT37232.1"/>
    <property type="molecule type" value="Genomic_DNA"/>
</dbReference>
<comment type="caution">
    <text evidence="3">The sequence shown here is derived from an EMBL/GenBank/DDBJ whole genome shotgun (WGS) entry which is preliminary data.</text>
</comment>
<keyword evidence="2" id="KW-1133">Transmembrane helix</keyword>